<name>F8AG01_PYRYC</name>
<feature type="transmembrane region" description="Helical" evidence="8">
    <location>
        <begin position="236"/>
        <end position="255"/>
    </location>
</feature>
<feature type="transmembrane region" description="Helical" evidence="8">
    <location>
        <begin position="386"/>
        <end position="407"/>
    </location>
</feature>
<proteinExistence type="predicted"/>
<dbReference type="GO" id="GO:0006508">
    <property type="term" value="P:proteolysis"/>
    <property type="evidence" value="ECO:0007669"/>
    <property type="project" value="UniProtKB-KW"/>
</dbReference>
<feature type="transmembrane region" description="Helical" evidence="8">
    <location>
        <begin position="291"/>
        <end position="316"/>
    </location>
</feature>
<dbReference type="Proteomes" id="UP000008386">
    <property type="component" value="Chromosome"/>
</dbReference>
<dbReference type="GO" id="GO:0008237">
    <property type="term" value="F:metallopeptidase activity"/>
    <property type="evidence" value="ECO:0007669"/>
    <property type="project" value="UniProtKB-KW"/>
</dbReference>
<dbReference type="OrthoDB" id="19110at2157"/>
<evidence type="ECO:0000256" key="8">
    <source>
        <dbReference type="SAM" id="Phobius"/>
    </source>
</evidence>
<dbReference type="Pfam" id="PF02163">
    <property type="entry name" value="Peptidase_M50"/>
    <property type="match status" value="1"/>
</dbReference>
<keyword evidence="11" id="KW-1185">Reference proteome</keyword>
<feature type="transmembrane region" description="Helical" evidence="8">
    <location>
        <begin position="125"/>
        <end position="145"/>
    </location>
</feature>
<feature type="transmembrane region" description="Helical" evidence="8">
    <location>
        <begin position="337"/>
        <end position="366"/>
    </location>
</feature>
<dbReference type="MEROPS" id="M50.A04"/>
<evidence type="ECO:0000256" key="3">
    <source>
        <dbReference type="ARBA" id="ARBA00022692"/>
    </source>
</evidence>
<evidence type="ECO:0000256" key="1">
    <source>
        <dbReference type="ARBA" id="ARBA00004141"/>
    </source>
</evidence>
<evidence type="ECO:0000259" key="9">
    <source>
        <dbReference type="Pfam" id="PF02163"/>
    </source>
</evidence>
<reference evidence="10 11" key="1">
    <citation type="journal article" date="2011" name="J. Bacteriol.">
        <title>Complete genome sequence of the obligate piezophilic hyperthermophilic archaeon Pyrococcus yayanosii CH1.</title>
        <authorList>
            <person name="Jun X."/>
            <person name="Lupeng L."/>
            <person name="Minjuan X."/>
            <person name="Oger P."/>
            <person name="Fengping W."/>
            <person name="Jebbar M."/>
            <person name="Xiang X."/>
        </authorList>
    </citation>
    <scope>NUCLEOTIDE SEQUENCE [LARGE SCALE GENOMIC DNA]</scope>
    <source>
        <strain evidence="11">CH1 / JCM 16557</strain>
    </source>
</reference>
<organism evidence="10 11">
    <name type="scientific">Pyrococcus yayanosii (strain CH1 / JCM 16557)</name>
    <dbReference type="NCBI Taxonomy" id="529709"/>
    <lineage>
        <taxon>Archaea</taxon>
        <taxon>Methanobacteriati</taxon>
        <taxon>Methanobacteriota</taxon>
        <taxon>Thermococci</taxon>
        <taxon>Thermococcales</taxon>
        <taxon>Thermococcaceae</taxon>
        <taxon>Pyrococcus</taxon>
    </lineage>
</organism>
<evidence type="ECO:0000256" key="2">
    <source>
        <dbReference type="ARBA" id="ARBA00022670"/>
    </source>
</evidence>
<feature type="transmembrane region" description="Helical" evidence="8">
    <location>
        <begin position="165"/>
        <end position="186"/>
    </location>
</feature>
<feature type="transmembrane region" description="Helical" evidence="8">
    <location>
        <begin position="198"/>
        <end position="216"/>
    </location>
</feature>
<keyword evidence="4" id="KW-0378">Hydrolase</keyword>
<dbReference type="PANTHER" id="PTHR31412:SF0">
    <property type="entry name" value="ZINC METALLOPROTEASE EGY1, CHLOROPLASTIC-RELATED"/>
    <property type="match status" value="1"/>
</dbReference>
<dbReference type="HOGENOM" id="CLU_028221_0_1_2"/>
<dbReference type="PANTHER" id="PTHR31412">
    <property type="entry name" value="ZINC METALLOPROTEASE EGY1"/>
    <property type="match status" value="1"/>
</dbReference>
<dbReference type="eggNOG" id="arCOG04341">
    <property type="taxonomic scope" value="Archaea"/>
</dbReference>
<comment type="subcellular location">
    <subcellularLocation>
        <location evidence="1">Membrane</location>
        <topology evidence="1">Multi-pass membrane protein</topology>
    </subcellularLocation>
</comment>
<keyword evidence="5" id="KW-0809">Transit peptide</keyword>
<dbReference type="InterPro" id="IPR008915">
    <property type="entry name" value="Peptidase_M50"/>
</dbReference>
<keyword evidence="3 8" id="KW-0812">Transmembrane</keyword>
<keyword evidence="2 10" id="KW-0645">Protease</keyword>
<dbReference type="GO" id="GO:0016020">
    <property type="term" value="C:membrane"/>
    <property type="evidence" value="ECO:0007669"/>
    <property type="project" value="UniProtKB-SubCell"/>
</dbReference>
<dbReference type="KEGG" id="pya:PYCH_13850"/>
<keyword evidence="7 8" id="KW-0472">Membrane</keyword>
<dbReference type="GeneID" id="10837956"/>
<evidence type="ECO:0000313" key="11">
    <source>
        <dbReference type="Proteomes" id="UP000008386"/>
    </source>
</evidence>
<protein>
    <submittedName>
        <fullName evidence="10">Metalloprotease</fullName>
    </submittedName>
</protein>
<feature type="domain" description="Peptidase M50" evidence="9">
    <location>
        <begin position="170"/>
        <end position="335"/>
    </location>
</feature>
<dbReference type="STRING" id="529709.PYCH_13850"/>
<evidence type="ECO:0000256" key="4">
    <source>
        <dbReference type="ARBA" id="ARBA00022801"/>
    </source>
</evidence>
<dbReference type="AlphaFoldDB" id="F8AG01"/>
<keyword evidence="6 8" id="KW-1133">Transmembrane helix</keyword>
<dbReference type="InterPro" id="IPR044838">
    <property type="entry name" value="EGY1-like"/>
</dbReference>
<dbReference type="CDD" id="cd06160">
    <property type="entry name" value="S2P-M50_like_2"/>
    <property type="match status" value="1"/>
</dbReference>
<gene>
    <name evidence="10" type="ordered locus">PYCH_13850</name>
</gene>
<dbReference type="RefSeq" id="WP_013906111.1">
    <property type="nucleotide sequence ID" value="NC_015680.1"/>
</dbReference>
<dbReference type="eggNOG" id="arCOG00609">
    <property type="taxonomic scope" value="Archaea"/>
</dbReference>
<dbReference type="EMBL" id="CP002779">
    <property type="protein sequence ID" value="AEH25055.1"/>
    <property type="molecule type" value="Genomic_DNA"/>
</dbReference>
<keyword evidence="10" id="KW-0482">Metalloprotease</keyword>
<accession>F8AG01</accession>
<evidence type="ECO:0000256" key="5">
    <source>
        <dbReference type="ARBA" id="ARBA00022946"/>
    </source>
</evidence>
<evidence type="ECO:0000313" key="10">
    <source>
        <dbReference type="EMBL" id="AEH25055.1"/>
    </source>
</evidence>
<sequence length="408" mass="43976">MTKGIYECINCGHREVLERSDPMLPGACPKCGGDMILVGFEVEVEEGPAETLETKLGEFYELGGLLESQNNVYAFEVLAIKEDNFEKVLRELEGLGYWAALKKRDGKVVLYVFPAQEIGGKENPIIGVLLFLLTLASTFFAGYALSLNYVAALREFGLPGIENVYLNALAFSISIMAILGTHEMGHKIASALHGVKSTFPYFIPFPSFIGTLGAVIRVKSPIPTRNAAVDLGASGPIAGLLVAIPVTLIGLKLSLQVPVEAITSEKGTIIFGNSILFMLLMKATLDVPQGYGLILHPVAIAGWVGIFVTFLNLIPAAQLDGGHIARAFLPEKAHRGLTYAIAIGTLFLSYFWPGWLLWGLLILFMGRVGNPGALDEVSPLTLGRKILAIIVTVIFIASAIPIPFSFID</sequence>
<evidence type="ECO:0000256" key="6">
    <source>
        <dbReference type="ARBA" id="ARBA00022989"/>
    </source>
</evidence>
<evidence type="ECO:0000256" key="7">
    <source>
        <dbReference type="ARBA" id="ARBA00023136"/>
    </source>
</evidence>